<evidence type="ECO:0000313" key="1">
    <source>
        <dbReference type="EMBL" id="RPD65562.1"/>
    </source>
</evidence>
<reference evidence="1" key="1">
    <citation type="journal article" date="2018" name="Genome Biol. Evol.">
        <title>Genomics and development of Lentinus tigrinus, a white-rot wood-decaying mushroom with dimorphic fruiting bodies.</title>
        <authorList>
            <person name="Wu B."/>
            <person name="Xu Z."/>
            <person name="Knudson A."/>
            <person name="Carlson A."/>
            <person name="Chen N."/>
            <person name="Kovaka S."/>
            <person name="LaButti K."/>
            <person name="Lipzen A."/>
            <person name="Pennachio C."/>
            <person name="Riley R."/>
            <person name="Schakwitz W."/>
            <person name="Umezawa K."/>
            <person name="Ohm R.A."/>
            <person name="Grigoriev I.V."/>
            <person name="Nagy L.G."/>
            <person name="Gibbons J."/>
            <person name="Hibbett D."/>
        </authorList>
    </citation>
    <scope>NUCLEOTIDE SEQUENCE [LARGE SCALE GENOMIC DNA]</scope>
    <source>
        <strain evidence="1">ALCF2SS1-6</strain>
    </source>
</reference>
<name>A0A5C2SP68_9APHY</name>
<gene>
    <name evidence="1" type="ORF">L227DRAFT_560289</name>
</gene>
<accession>A0A5C2SP68</accession>
<sequence>MSVGPEIGGVMIGVFRVDNLLVYLSMAAPRAPNIAAGENERNYQVLLRVLWLRDLVSRATKALGNDLPSQPPREVPMPEMEEVDTLLRRYLAINRTVICQRELLRGHMTSNEVPGAQVAQTFRVLDLAATWKTVVVSTVTAAVVVYVAIFTTSDIQPSFIPT</sequence>
<organism evidence="1 2">
    <name type="scientific">Lentinus tigrinus ALCF2SS1-6</name>
    <dbReference type="NCBI Taxonomy" id="1328759"/>
    <lineage>
        <taxon>Eukaryota</taxon>
        <taxon>Fungi</taxon>
        <taxon>Dikarya</taxon>
        <taxon>Basidiomycota</taxon>
        <taxon>Agaricomycotina</taxon>
        <taxon>Agaricomycetes</taxon>
        <taxon>Polyporales</taxon>
        <taxon>Polyporaceae</taxon>
        <taxon>Lentinus</taxon>
    </lineage>
</organism>
<dbReference type="AlphaFoldDB" id="A0A5C2SP68"/>
<dbReference type="EMBL" id="ML122252">
    <property type="protein sequence ID" value="RPD65562.1"/>
    <property type="molecule type" value="Genomic_DNA"/>
</dbReference>
<protein>
    <submittedName>
        <fullName evidence="1">Uncharacterized protein</fullName>
    </submittedName>
</protein>
<proteinExistence type="predicted"/>
<dbReference type="Proteomes" id="UP000313359">
    <property type="component" value="Unassembled WGS sequence"/>
</dbReference>
<keyword evidence="2" id="KW-1185">Reference proteome</keyword>
<evidence type="ECO:0000313" key="2">
    <source>
        <dbReference type="Proteomes" id="UP000313359"/>
    </source>
</evidence>